<organism evidence="1 2">
    <name type="scientific">Nonomuraea aridisoli</name>
    <dbReference type="NCBI Taxonomy" id="2070368"/>
    <lineage>
        <taxon>Bacteria</taxon>
        <taxon>Bacillati</taxon>
        <taxon>Actinomycetota</taxon>
        <taxon>Actinomycetes</taxon>
        <taxon>Streptosporangiales</taxon>
        <taxon>Streptosporangiaceae</taxon>
        <taxon>Nonomuraea</taxon>
    </lineage>
</organism>
<proteinExistence type="predicted"/>
<name>A0A2W2DU37_9ACTN</name>
<dbReference type="OrthoDB" id="5415775at2"/>
<evidence type="ECO:0000313" key="1">
    <source>
        <dbReference type="EMBL" id="PZG08635.1"/>
    </source>
</evidence>
<sequence length="68" mass="7690">MPHLLPHGFTHADLRRHLAPLLGKRPELMTGSQITYGLRRLRVHGLIHRILGSFRHHVTATGLSTARL</sequence>
<accession>A0A2W2DU37</accession>
<evidence type="ECO:0000313" key="2">
    <source>
        <dbReference type="Proteomes" id="UP000249304"/>
    </source>
</evidence>
<dbReference type="EMBL" id="POUD01000263">
    <property type="protein sequence ID" value="PZG08635.1"/>
    <property type="molecule type" value="Genomic_DNA"/>
</dbReference>
<keyword evidence="2" id="KW-1185">Reference proteome</keyword>
<protein>
    <submittedName>
        <fullName evidence="1">Uncharacterized protein</fullName>
    </submittedName>
</protein>
<dbReference type="RefSeq" id="WP_111183949.1">
    <property type="nucleotide sequence ID" value="NZ_POUD01000263.1"/>
</dbReference>
<reference evidence="1 2" key="1">
    <citation type="submission" date="2018-01" db="EMBL/GenBank/DDBJ databases">
        <title>Draft genome sequence of Nonomuraea sp. KC333.</title>
        <authorList>
            <person name="Sahin N."/>
            <person name="Saygin H."/>
            <person name="Ay H."/>
        </authorList>
    </citation>
    <scope>NUCLEOTIDE SEQUENCE [LARGE SCALE GENOMIC DNA]</scope>
    <source>
        <strain evidence="1 2">KC333</strain>
    </source>
</reference>
<dbReference type="Proteomes" id="UP000249304">
    <property type="component" value="Unassembled WGS sequence"/>
</dbReference>
<comment type="caution">
    <text evidence="1">The sequence shown here is derived from an EMBL/GenBank/DDBJ whole genome shotgun (WGS) entry which is preliminary data.</text>
</comment>
<dbReference type="AlphaFoldDB" id="A0A2W2DU37"/>
<gene>
    <name evidence="1" type="ORF">C1J01_38750</name>
</gene>